<evidence type="ECO:0000313" key="3">
    <source>
        <dbReference type="WBParaSite" id="jg26344"/>
    </source>
</evidence>
<dbReference type="Proteomes" id="UP000887574">
    <property type="component" value="Unplaced"/>
</dbReference>
<keyword evidence="1" id="KW-0732">Signal</keyword>
<protein>
    <submittedName>
        <fullName evidence="3">Uncharacterized protein</fullName>
    </submittedName>
</protein>
<sequence length="111" mass="12210">MREIILQLLTLLIPFCLIGSVTGFECYKTDGISMKLRSQYCNPVSQPYCLKAMVYDGRVIRDCASAQQCPQGDGCAPITYDEDGTTDFVCCCMSACATPVLHYGHLLQALL</sequence>
<name>A0A915E5A7_9BILA</name>
<organism evidence="2 3">
    <name type="scientific">Ditylenchus dipsaci</name>
    <dbReference type="NCBI Taxonomy" id="166011"/>
    <lineage>
        <taxon>Eukaryota</taxon>
        <taxon>Metazoa</taxon>
        <taxon>Ecdysozoa</taxon>
        <taxon>Nematoda</taxon>
        <taxon>Chromadorea</taxon>
        <taxon>Rhabditida</taxon>
        <taxon>Tylenchina</taxon>
        <taxon>Tylenchomorpha</taxon>
        <taxon>Sphaerularioidea</taxon>
        <taxon>Anguinidae</taxon>
        <taxon>Anguininae</taxon>
        <taxon>Ditylenchus</taxon>
    </lineage>
</organism>
<reference evidence="3" key="1">
    <citation type="submission" date="2022-11" db="UniProtKB">
        <authorList>
            <consortium name="WormBaseParasite"/>
        </authorList>
    </citation>
    <scope>IDENTIFICATION</scope>
</reference>
<evidence type="ECO:0000313" key="2">
    <source>
        <dbReference type="Proteomes" id="UP000887574"/>
    </source>
</evidence>
<dbReference type="WBParaSite" id="jg26344">
    <property type="protein sequence ID" value="jg26344"/>
    <property type="gene ID" value="jg26344"/>
</dbReference>
<keyword evidence="2" id="KW-1185">Reference proteome</keyword>
<dbReference type="AlphaFoldDB" id="A0A915E5A7"/>
<evidence type="ECO:0000256" key="1">
    <source>
        <dbReference type="SAM" id="SignalP"/>
    </source>
</evidence>
<accession>A0A915E5A7</accession>
<feature type="signal peptide" evidence="1">
    <location>
        <begin position="1"/>
        <end position="23"/>
    </location>
</feature>
<feature type="chain" id="PRO_5037932043" evidence="1">
    <location>
        <begin position="24"/>
        <end position="111"/>
    </location>
</feature>
<proteinExistence type="predicted"/>